<keyword evidence="6" id="KW-1185">Reference proteome</keyword>
<accession>A0ABS8XXV8</accession>
<evidence type="ECO:0000256" key="2">
    <source>
        <dbReference type="ARBA" id="ARBA00023125"/>
    </source>
</evidence>
<evidence type="ECO:0000256" key="1">
    <source>
        <dbReference type="ARBA" id="ARBA00023015"/>
    </source>
</evidence>
<evidence type="ECO:0000313" key="6">
    <source>
        <dbReference type="Proteomes" id="UP001200741"/>
    </source>
</evidence>
<dbReference type="EMBL" id="JAJTWU010000008">
    <property type="protein sequence ID" value="MCE4556657.1"/>
    <property type="molecule type" value="Genomic_DNA"/>
</dbReference>
<name>A0ABS8XXV8_9BURK</name>
<dbReference type="Proteomes" id="UP001200741">
    <property type="component" value="Unassembled WGS sequence"/>
</dbReference>
<dbReference type="InterPro" id="IPR018062">
    <property type="entry name" value="HTH_AraC-typ_CS"/>
</dbReference>
<keyword evidence="3" id="KW-0804">Transcription</keyword>
<evidence type="ECO:0000313" key="5">
    <source>
        <dbReference type="EMBL" id="MCE4556657.1"/>
    </source>
</evidence>
<dbReference type="SUPFAM" id="SSF46689">
    <property type="entry name" value="Homeodomain-like"/>
    <property type="match status" value="1"/>
</dbReference>
<dbReference type="InterPro" id="IPR009057">
    <property type="entry name" value="Homeodomain-like_sf"/>
</dbReference>
<protein>
    <submittedName>
        <fullName evidence="5">Helix-turn-helix transcriptional regulator</fullName>
    </submittedName>
</protein>
<keyword evidence="2" id="KW-0238">DNA-binding</keyword>
<dbReference type="InterPro" id="IPR018060">
    <property type="entry name" value="HTH_AraC"/>
</dbReference>
<dbReference type="PRINTS" id="PR00032">
    <property type="entry name" value="HTHARAC"/>
</dbReference>
<keyword evidence="1" id="KW-0805">Transcription regulation</keyword>
<feature type="domain" description="HTH araC/xylS-type" evidence="4">
    <location>
        <begin position="191"/>
        <end position="289"/>
    </location>
</feature>
<dbReference type="PANTHER" id="PTHR43280:SF2">
    <property type="entry name" value="HTH-TYPE TRANSCRIPTIONAL REGULATOR EXSA"/>
    <property type="match status" value="1"/>
</dbReference>
<dbReference type="InterPro" id="IPR020449">
    <property type="entry name" value="Tscrpt_reg_AraC-type_HTH"/>
</dbReference>
<gene>
    <name evidence="5" type="ORF">LXT13_19850</name>
</gene>
<dbReference type="Pfam" id="PF12833">
    <property type="entry name" value="HTH_18"/>
    <property type="match status" value="1"/>
</dbReference>
<dbReference type="PROSITE" id="PS00041">
    <property type="entry name" value="HTH_ARAC_FAMILY_1"/>
    <property type="match status" value="1"/>
</dbReference>
<reference evidence="5 6" key="1">
    <citation type="submission" date="2021-12" db="EMBL/GenBank/DDBJ databases">
        <title>Genome seq of P8.</title>
        <authorList>
            <person name="Seo T."/>
        </authorList>
    </citation>
    <scope>NUCLEOTIDE SEQUENCE [LARGE SCALE GENOMIC DNA]</scope>
    <source>
        <strain evidence="5 6">P8</strain>
    </source>
</reference>
<evidence type="ECO:0000256" key="3">
    <source>
        <dbReference type="ARBA" id="ARBA00023163"/>
    </source>
</evidence>
<dbReference type="RefSeq" id="WP_233373704.1">
    <property type="nucleotide sequence ID" value="NZ_JAJTWU010000008.1"/>
</dbReference>
<organism evidence="5 6">
    <name type="scientific">Pelomonas cellulosilytica</name>
    <dbReference type="NCBI Taxonomy" id="2906762"/>
    <lineage>
        <taxon>Bacteria</taxon>
        <taxon>Pseudomonadati</taxon>
        <taxon>Pseudomonadota</taxon>
        <taxon>Betaproteobacteria</taxon>
        <taxon>Burkholderiales</taxon>
        <taxon>Sphaerotilaceae</taxon>
        <taxon>Roseateles</taxon>
    </lineage>
</organism>
<dbReference type="SMART" id="SM00342">
    <property type="entry name" value="HTH_ARAC"/>
    <property type="match status" value="1"/>
</dbReference>
<dbReference type="Gene3D" id="1.10.10.60">
    <property type="entry name" value="Homeodomain-like"/>
    <property type="match status" value="1"/>
</dbReference>
<dbReference type="PANTHER" id="PTHR43280">
    <property type="entry name" value="ARAC-FAMILY TRANSCRIPTIONAL REGULATOR"/>
    <property type="match status" value="1"/>
</dbReference>
<evidence type="ECO:0000259" key="4">
    <source>
        <dbReference type="PROSITE" id="PS01124"/>
    </source>
</evidence>
<comment type="caution">
    <text evidence="5">The sequence shown here is derived from an EMBL/GenBank/DDBJ whole genome shotgun (WGS) entry which is preliminary data.</text>
</comment>
<proteinExistence type="predicted"/>
<sequence length="300" mass="32392">MPSIIAAVFDSNFRGSREGEGWRISSVPRDVATVCHITTGAFACSTEGVTSADGGGFCTHIVFLRAGKLTVDQHAHQHRLVAGDIFVACGWQPMALAGTGRVDMLVITLPGWWSMQRFLDNYQILPELYIPAAYFAAPIIGDLAQLILDLDESDALAAPQALTMLGDLLRTALAAGAKADRIIPRARGRMGEILWFIAQNLEKRGLSAPDAAKSLKCSVRTIYNTCASHGTSFSALVTETRLVAAQYQLIRTNDRISQIAYEVGFSSLSHFSRLFRARFGVTAKAMAAGNRAEVIASRSA</sequence>
<dbReference type="PROSITE" id="PS01124">
    <property type="entry name" value="HTH_ARAC_FAMILY_2"/>
    <property type="match status" value="1"/>
</dbReference>